<dbReference type="PROSITE" id="PS00571">
    <property type="entry name" value="AMIDASES"/>
    <property type="match status" value="1"/>
</dbReference>
<dbReference type="InterPro" id="IPR020556">
    <property type="entry name" value="Amidase_CS"/>
</dbReference>
<dbReference type="Pfam" id="PF01425">
    <property type="entry name" value="Amidase"/>
    <property type="match status" value="1"/>
</dbReference>
<dbReference type="InterPro" id="IPR036928">
    <property type="entry name" value="AS_sf"/>
</dbReference>
<keyword evidence="5" id="KW-1185">Reference proteome</keyword>
<organism evidence="4 5">
    <name type="scientific">Vineibacter terrae</name>
    <dbReference type="NCBI Taxonomy" id="2586908"/>
    <lineage>
        <taxon>Bacteria</taxon>
        <taxon>Pseudomonadati</taxon>
        <taxon>Pseudomonadota</taxon>
        <taxon>Alphaproteobacteria</taxon>
        <taxon>Hyphomicrobiales</taxon>
        <taxon>Vineibacter</taxon>
    </lineage>
</organism>
<dbReference type="RefSeq" id="WP_147846922.1">
    <property type="nucleotide sequence ID" value="NZ_VDUZ01000010.1"/>
</dbReference>
<dbReference type="InterPro" id="IPR023631">
    <property type="entry name" value="Amidase_dom"/>
</dbReference>
<name>A0A5C8PP58_9HYPH</name>
<gene>
    <name evidence="4" type="ORF">FHP25_10645</name>
</gene>
<dbReference type="Proteomes" id="UP000321638">
    <property type="component" value="Unassembled WGS sequence"/>
</dbReference>
<reference evidence="4 5" key="1">
    <citation type="submission" date="2019-06" db="EMBL/GenBank/DDBJ databases">
        <title>New taxonomy in bacterial strain CC-CFT640, isolated from vineyard.</title>
        <authorList>
            <person name="Lin S.-Y."/>
            <person name="Tsai C.-F."/>
            <person name="Young C.-C."/>
        </authorList>
    </citation>
    <scope>NUCLEOTIDE SEQUENCE [LARGE SCALE GENOMIC DNA]</scope>
    <source>
        <strain evidence="4 5">CC-CFT640</strain>
    </source>
</reference>
<feature type="domain" description="Amidase" evidence="3">
    <location>
        <begin position="26"/>
        <end position="446"/>
    </location>
</feature>
<dbReference type="EMBL" id="VDUZ01000010">
    <property type="protein sequence ID" value="TXL76661.1"/>
    <property type="molecule type" value="Genomic_DNA"/>
</dbReference>
<comment type="function">
    <text evidence="1">Hydrolyzes indole-3-acetamide (IAM) into indole-3-acetic acid (IAA).</text>
</comment>
<proteinExistence type="predicted"/>
<accession>A0A5C8PP58</accession>
<protein>
    <recommendedName>
        <fullName evidence="2">Indoleacetamide hydrolase</fullName>
    </recommendedName>
</protein>
<dbReference type="PANTHER" id="PTHR11895">
    <property type="entry name" value="TRANSAMIDASE"/>
    <property type="match status" value="1"/>
</dbReference>
<dbReference type="GO" id="GO:0003824">
    <property type="term" value="F:catalytic activity"/>
    <property type="evidence" value="ECO:0007669"/>
    <property type="project" value="InterPro"/>
</dbReference>
<evidence type="ECO:0000256" key="2">
    <source>
        <dbReference type="ARBA" id="ARBA00021874"/>
    </source>
</evidence>
<comment type="caution">
    <text evidence="4">The sequence shown here is derived from an EMBL/GenBank/DDBJ whole genome shotgun (WGS) entry which is preliminary data.</text>
</comment>
<dbReference type="SUPFAM" id="SSF75304">
    <property type="entry name" value="Amidase signature (AS) enzymes"/>
    <property type="match status" value="1"/>
</dbReference>
<sequence>MSEIAELTLAELSAGLSRRQLSSRQVVDAFLARIDKADGKLHSFVEVYRDEARTLADAADAARGTGLPLGPLHGLPIALKDLCDIAGRVGTGGSKAWAARVATETSATAERLLAAGMIPMGKLHMVEWAYGGSGRNPLMGTPWNPWDLKTQRLPGGSSSGTGVAVAARLVPAGIGSDTGGSVRIPSAFNGIVGLKVTYGRISLHGTLLLSWTLDSIGPMARCVEDCALLLNALAGPDPRDPATLNQPLEDFTAAVRGPADVRGMRIALPDEAVLPSATHADVKAAWRAAARTFESLGARVETVRLPDWFFSIIASTTAISGSEAYSLHKDYVDDMKLPIGPDVRARVQHGRTIAPGAYAAELRLMAERRRQYQEQFRHLDALLMPTVPIPAAVLAEFDEMAPLPPLYTRIGNYLGLCGLAMPAGHSSGLPLSVQILGRPYQEATVLKLGKAFQDATSFHSAKPDLAAIGL</sequence>
<dbReference type="OrthoDB" id="9811471at2"/>
<dbReference type="Gene3D" id="3.90.1300.10">
    <property type="entry name" value="Amidase signature (AS) domain"/>
    <property type="match status" value="1"/>
</dbReference>
<dbReference type="PANTHER" id="PTHR11895:SF176">
    <property type="entry name" value="AMIDASE AMID-RELATED"/>
    <property type="match status" value="1"/>
</dbReference>
<evidence type="ECO:0000259" key="3">
    <source>
        <dbReference type="Pfam" id="PF01425"/>
    </source>
</evidence>
<dbReference type="AlphaFoldDB" id="A0A5C8PP58"/>
<evidence type="ECO:0000256" key="1">
    <source>
        <dbReference type="ARBA" id="ARBA00003871"/>
    </source>
</evidence>
<evidence type="ECO:0000313" key="4">
    <source>
        <dbReference type="EMBL" id="TXL76661.1"/>
    </source>
</evidence>
<evidence type="ECO:0000313" key="5">
    <source>
        <dbReference type="Proteomes" id="UP000321638"/>
    </source>
</evidence>
<dbReference type="InterPro" id="IPR000120">
    <property type="entry name" value="Amidase"/>
</dbReference>